<dbReference type="CDD" id="cd05466">
    <property type="entry name" value="PBP2_LTTR_substrate"/>
    <property type="match status" value="1"/>
</dbReference>
<keyword evidence="3" id="KW-0238">DNA-binding</keyword>
<evidence type="ECO:0000313" key="6">
    <source>
        <dbReference type="EMBL" id="GGO39468.1"/>
    </source>
</evidence>
<dbReference type="InterPro" id="IPR036390">
    <property type="entry name" value="WH_DNA-bd_sf"/>
</dbReference>
<feature type="domain" description="HTH lysR-type" evidence="5">
    <location>
        <begin position="3"/>
        <end position="60"/>
    </location>
</feature>
<keyword evidence="7" id="KW-1185">Reference proteome</keyword>
<dbReference type="Gene3D" id="1.10.10.10">
    <property type="entry name" value="Winged helix-like DNA-binding domain superfamily/Winged helix DNA-binding domain"/>
    <property type="match status" value="1"/>
</dbReference>
<sequence>MTMNLEQLRGFLEVARVGHFTRAAESLHLTQPSLSRQIATLEHDLGSELFHRARGHITLTAAGETLLPLARRMLADAETVRREMAELAGLQRGRVRLGATPTLCVSIVADAVSAFHAAHPGIELHLTERGSRGLIDELSSGALDLALVITSDAHPATAPSLTRSRLLTEELVVVGGGDAPFGGRTSVTLKDLAGMPQIVFPSSYDLRGTLDEAFRAAGLMPKVVLEGAEMDAVLRFVELGMGVALVPAMVLGDRPGLRSVRLTEPRLSRTISLARRQDVQPTRAAAAMHRMILRTADALAAGDRGLGGLVSRAG</sequence>
<keyword evidence="2" id="KW-0805">Transcription regulation</keyword>
<evidence type="ECO:0000256" key="4">
    <source>
        <dbReference type="ARBA" id="ARBA00023163"/>
    </source>
</evidence>
<keyword evidence="4" id="KW-0804">Transcription</keyword>
<dbReference type="EMBL" id="BMLQ01000001">
    <property type="protein sequence ID" value="GGO39468.1"/>
    <property type="molecule type" value="Genomic_DNA"/>
</dbReference>
<reference evidence="7" key="1">
    <citation type="journal article" date="2019" name="Int. J. Syst. Evol. Microbiol.">
        <title>The Global Catalogue of Microorganisms (GCM) 10K type strain sequencing project: providing services to taxonomists for standard genome sequencing and annotation.</title>
        <authorList>
            <consortium name="The Broad Institute Genomics Platform"/>
            <consortium name="The Broad Institute Genome Sequencing Center for Infectious Disease"/>
            <person name="Wu L."/>
            <person name="Ma J."/>
        </authorList>
    </citation>
    <scope>NUCLEOTIDE SEQUENCE [LARGE SCALE GENOMIC DNA]</scope>
    <source>
        <strain evidence="7">CGMCC 1.7064</strain>
    </source>
</reference>
<evidence type="ECO:0000256" key="3">
    <source>
        <dbReference type="ARBA" id="ARBA00023125"/>
    </source>
</evidence>
<protein>
    <submittedName>
        <fullName evidence="6">LysR family transcriptional regulator</fullName>
    </submittedName>
</protein>
<evidence type="ECO:0000256" key="1">
    <source>
        <dbReference type="ARBA" id="ARBA00009437"/>
    </source>
</evidence>
<dbReference type="PANTHER" id="PTHR30419">
    <property type="entry name" value="HTH-TYPE TRANSCRIPTIONAL REGULATOR YBHD"/>
    <property type="match status" value="1"/>
</dbReference>
<evidence type="ECO:0000313" key="7">
    <source>
        <dbReference type="Proteomes" id="UP000642509"/>
    </source>
</evidence>
<evidence type="ECO:0000259" key="5">
    <source>
        <dbReference type="PROSITE" id="PS50931"/>
    </source>
</evidence>
<dbReference type="InterPro" id="IPR050950">
    <property type="entry name" value="HTH-type_LysR_regulators"/>
</dbReference>
<dbReference type="SUPFAM" id="SSF46785">
    <property type="entry name" value="Winged helix' DNA-binding domain"/>
    <property type="match status" value="1"/>
</dbReference>
<dbReference type="InterPro" id="IPR000847">
    <property type="entry name" value="LysR_HTH_N"/>
</dbReference>
<accession>A0ABQ2LLG6</accession>
<comment type="similarity">
    <text evidence="1">Belongs to the LysR transcriptional regulatory family.</text>
</comment>
<proteinExistence type="inferred from homology"/>
<gene>
    <name evidence="6" type="ORF">GCM10010977_00170</name>
</gene>
<dbReference type="Pfam" id="PF03466">
    <property type="entry name" value="LysR_substrate"/>
    <property type="match status" value="1"/>
</dbReference>
<dbReference type="Pfam" id="PF00126">
    <property type="entry name" value="HTH_1"/>
    <property type="match status" value="1"/>
</dbReference>
<dbReference type="SUPFAM" id="SSF53850">
    <property type="entry name" value="Periplasmic binding protein-like II"/>
    <property type="match status" value="1"/>
</dbReference>
<dbReference type="InterPro" id="IPR005119">
    <property type="entry name" value="LysR_subst-bd"/>
</dbReference>
<dbReference type="PRINTS" id="PR00039">
    <property type="entry name" value="HTHLYSR"/>
</dbReference>
<dbReference type="Proteomes" id="UP000642509">
    <property type="component" value="Unassembled WGS sequence"/>
</dbReference>
<organism evidence="6 7">
    <name type="scientific">Citricoccus zhacaiensis</name>
    <dbReference type="NCBI Taxonomy" id="489142"/>
    <lineage>
        <taxon>Bacteria</taxon>
        <taxon>Bacillati</taxon>
        <taxon>Actinomycetota</taxon>
        <taxon>Actinomycetes</taxon>
        <taxon>Micrococcales</taxon>
        <taxon>Micrococcaceae</taxon>
        <taxon>Citricoccus</taxon>
    </lineage>
</organism>
<name>A0ABQ2LLG6_9MICC</name>
<dbReference type="Gene3D" id="3.40.190.290">
    <property type="match status" value="1"/>
</dbReference>
<evidence type="ECO:0000256" key="2">
    <source>
        <dbReference type="ARBA" id="ARBA00023015"/>
    </source>
</evidence>
<dbReference type="InterPro" id="IPR036388">
    <property type="entry name" value="WH-like_DNA-bd_sf"/>
</dbReference>
<dbReference type="PROSITE" id="PS50931">
    <property type="entry name" value="HTH_LYSR"/>
    <property type="match status" value="1"/>
</dbReference>
<comment type="caution">
    <text evidence="6">The sequence shown here is derived from an EMBL/GenBank/DDBJ whole genome shotgun (WGS) entry which is preliminary data.</text>
</comment>